<dbReference type="Pfam" id="PF09551">
    <property type="entry name" value="Spore_II_R"/>
    <property type="match status" value="1"/>
</dbReference>
<dbReference type="EMBL" id="FMUS01000027">
    <property type="protein sequence ID" value="SCZ00052.1"/>
    <property type="molecule type" value="Genomic_DNA"/>
</dbReference>
<accession>A0A1G5KHH3</accession>
<dbReference type="Proteomes" id="UP000198636">
    <property type="component" value="Unassembled WGS sequence"/>
</dbReference>
<evidence type="ECO:0000313" key="1">
    <source>
        <dbReference type="EMBL" id="SCZ00052.1"/>
    </source>
</evidence>
<dbReference type="AlphaFoldDB" id="A0A1G5KHH3"/>
<dbReference type="RefSeq" id="WP_091546101.1">
    <property type="nucleotide sequence ID" value="NZ_FMUS01000027.1"/>
</dbReference>
<dbReference type="InterPro" id="IPR014202">
    <property type="entry name" value="Spore_II_R"/>
</dbReference>
<evidence type="ECO:0000313" key="2">
    <source>
        <dbReference type="Proteomes" id="UP000198636"/>
    </source>
</evidence>
<dbReference type="STRING" id="1120976.SAMN03080606_03501"/>
<dbReference type="OrthoDB" id="9793324at2"/>
<dbReference type="NCBIfam" id="TIGR02837">
    <property type="entry name" value="spore_II_R"/>
    <property type="match status" value="1"/>
</dbReference>
<reference evidence="1 2" key="1">
    <citation type="submission" date="2016-10" db="EMBL/GenBank/DDBJ databases">
        <authorList>
            <person name="de Groot N.N."/>
        </authorList>
    </citation>
    <scope>NUCLEOTIDE SEQUENCE [LARGE SCALE GENOMIC DNA]</scope>
    <source>
        <strain evidence="1 2">DSM 18978</strain>
    </source>
</reference>
<protein>
    <submittedName>
        <fullName evidence="1">Stage II sporulation protein R</fullName>
    </submittedName>
</protein>
<name>A0A1G5KHH3_9FIRM</name>
<sequence>MKKKKIILLITSIFILGSILSIGKVEPVYQEASYANKSLIRFHVLANSDSSEDQLLKLKVKNQIITQMAKDLEGVATIEESREIIANNLLKIQEIAREELKRNEKDFPVKVSLGQQVFPTRKYGDIVLAAGSYEALKVEIGEGKGQNWWCVMFPPLCFIDVKNSLIDEETKNQLKEVLTEEEYQMIISDIDENELPLQLRSKLWDLFKSSRNQIVKWAKL</sequence>
<gene>
    <name evidence="1" type="ORF">SAMN03080606_03501</name>
</gene>
<proteinExistence type="predicted"/>
<organism evidence="1 2">
    <name type="scientific">Alkaliphilus peptidifermentans DSM 18978</name>
    <dbReference type="NCBI Taxonomy" id="1120976"/>
    <lineage>
        <taxon>Bacteria</taxon>
        <taxon>Bacillati</taxon>
        <taxon>Bacillota</taxon>
        <taxon>Clostridia</taxon>
        <taxon>Peptostreptococcales</taxon>
        <taxon>Natronincolaceae</taxon>
        <taxon>Alkaliphilus</taxon>
    </lineage>
</organism>
<keyword evidence="2" id="KW-1185">Reference proteome</keyword>